<evidence type="ECO:0000256" key="3">
    <source>
        <dbReference type="SAM" id="SignalP"/>
    </source>
</evidence>
<proteinExistence type="inferred from homology"/>
<comment type="similarity">
    <text evidence="2">Belongs to the PMEI family.</text>
</comment>
<protein>
    <submittedName>
        <fullName evidence="5">Pectinesterase inhibitor</fullName>
    </submittedName>
</protein>
<evidence type="ECO:0000313" key="5">
    <source>
        <dbReference type="EMBL" id="OMO82113.1"/>
    </source>
</evidence>
<dbReference type="PANTHER" id="PTHR31080:SF107">
    <property type="entry name" value="PECTINESTERASE INHIBITOR DOMAIN-CONTAINING PROTEIN"/>
    <property type="match status" value="1"/>
</dbReference>
<gene>
    <name evidence="5" type="ORF">COLO4_23220</name>
</gene>
<dbReference type="InterPro" id="IPR051955">
    <property type="entry name" value="PME_Inhibitor"/>
</dbReference>
<dbReference type="PANTHER" id="PTHR31080">
    <property type="entry name" value="PECTINESTERASE INHIBITOR-LIKE"/>
    <property type="match status" value="1"/>
</dbReference>
<comment type="caution">
    <text evidence="5">The sequence shown here is derived from an EMBL/GenBank/DDBJ whole genome shotgun (WGS) entry which is preliminary data.</text>
</comment>
<dbReference type="NCBIfam" id="TIGR01614">
    <property type="entry name" value="PME_inhib"/>
    <property type="match status" value="1"/>
</dbReference>
<keyword evidence="6" id="KW-1185">Reference proteome</keyword>
<feature type="chain" id="PRO_5013023475" evidence="3">
    <location>
        <begin position="24"/>
        <end position="216"/>
    </location>
</feature>
<dbReference type="EMBL" id="AWUE01018173">
    <property type="protein sequence ID" value="OMO82113.1"/>
    <property type="molecule type" value="Genomic_DNA"/>
</dbReference>
<dbReference type="CDD" id="cd15800">
    <property type="entry name" value="PMEI-like_2"/>
    <property type="match status" value="1"/>
</dbReference>
<dbReference type="Gene3D" id="1.20.140.40">
    <property type="entry name" value="Invertase/pectin methylesterase inhibitor family protein"/>
    <property type="match status" value="1"/>
</dbReference>
<dbReference type="Pfam" id="PF04043">
    <property type="entry name" value="PMEI"/>
    <property type="match status" value="1"/>
</dbReference>
<dbReference type="SMART" id="SM00856">
    <property type="entry name" value="PMEI"/>
    <property type="match status" value="1"/>
</dbReference>
<dbReference type="AlphaFoldDB" id="A0A1R3IHT8"/>
<keyword evidence="1 3" id="KW-0732">Signal</keyword>
<dbReference type="OrthoDB" id="770764at2759"/>
<dbReference type="GO" id="GO:0004857">
    <property type="term" value="F:enzyme inhibitor activity"/>
    <property type="evidence" value="ECO:0007669"/>
    <property type="project" value="InterPro"/>
</dbReference>
<feature type="domain" description="Pectinesterase inhibitor" evidence="4">
    <location>
        <begin position="63"/>
        <end position="209"/>
    </location>
</feature>
<sequence>MEINNKITLLLISIFCLFSFSASRPSNSLFLAPAPGPSPLVVKSQPKEVANENTITFSIMPSNADPGLQRICGDTDHPIECVTTTAPFLQENMLIEPVSILKIAVEAMGNKTKEALGTANRLLLDPAVDETMVSCLETCINSYNAVLDVNMKVLDAITVHDLHTMKMELSANVENVHTCSDAFEEADIESPIKDFDSLLEKMISNSLAIGVDMVRF</sequence>
<name>A0A1R3IHT8_9ROSI</name>
<dbReference type="InterPro" id="IPR035513">
    <property type="entry name" value="Invertase/methylesterase_inhib"/>
</dbReference>
<organism evidence="5 6">
    <name type="scientific">Corchorus olitorius</name>
    <dbReference type="NCBI Taxonomy" id="93759"/>
    <lineage>
        <taxon>Eukaryota</taxon>
        <taxon>Viridiplantae</taxon>
        <taxon>Streptophyta</taxon>
        <taxon>Embryophyta</taxon>
        <taxon>Tracheophyta</taxon>
        <taxon>Spermatophyta</taxon>
        <taxon>Magnoliopsida</taxon>
        <taxon>eudicotyledons</taxon>
        <taxon>Gunneridae</taxon>
        <taxon>Pentapetalae</taxon>
        <taxon>rosids</taxon>
        <taxon>malvids</taxon>
        <taxon>Malvales</taxon>
        <taxon>Malvaceae</taxon>
        <taxon>Grewioideae</taxon>
        <taxon>Apeibeae</taxon>
        <taxon>Corchorus</taxon>
    </lineage>
</organism>
<feature type="signal peptide" evidence="3">
    <location>
        <begin position="1"/>
        <end position="23"/>
    </location>
</feature>
<evidence type="ECO:0000256" key="1">
    <source>
        <dbReference type="ARBA" id="ARBA00022729"/>
    </source>
</evidence>
<dbReference type="Proteomes" id="UP000187203">
    <property type="component" value="Unassembled WGS sequence"/>
</dbReference>
<evidence type="ECO:0000313" key="6">
    <source>
        <dbReference type="Proteomes" id="UP000187203"/>
    </source>
</evidence>
<dbReference type="InterPro" id="IPR006501">
    <property type="entry name" value="Pectinesterase_inhib_dom"/>
</dbReference>
<evidence type="ECO:0000259" key="4">
    <source>
        <dbReference type="SMART" id="SM00856"/>
    </source>
</evidence>
<evidence type="ECO:0000256" key="2">
    <source>
        <dbReference type="ARBA" id="ARBA00038471"/>
    </source>
</evidence>
<reference evidence="6" key="1">
    <citation type="submission" date="2013-09" db="EMBL/GenBank/DDBJ databases">
        <title>Corchorus olitorius genome sequencing.</title>
        <authorList>
            <person name="Alam M."/>
            <person name="Haque M.S."/>
            <person name="Islam M.S."/>
            <person name="Emdad E.M."/>
            <person name="Islam M.M."/>
            <person name="Ahmed B."/>
            <person name="Halim A."/>
            <person name="Hossen Q.M.M."/>
            <person name="Hossain M.Z."/>
            <person name="Ahmed R."/>
            <person name="Khan M.M."/>
            <person name="Islam R."/>
            <person name="Rashid M.M."/>
            <person name="Khan S.A."/>
            <person name="Rahman M.S."/>
            <person name="Alam M."/>
            <person name="Yahiya A.S."/>
            <person name="Khan M.S."/>
            <person name="Azam M.S."/>
            <person name="Haque T."/>
            <person name="Lashkar M.Z.H."/>
            <person name="Akhand A.I."/>
            <person name="Morshed G."/>
            <person name="Roy S."/>
            <person name="Uddin K.S."/>
            <person name="Rabeya T."/>
            <person name="Hossain A.S."/>
            <person name="Chowdhury A."/>
            <person name="Snigdha A.R."/>
            <person name="Mortoza M.S."/>
            <person name="Matin S.A."/>
            <person name="Hoque S.M.E."/>
            <person name="Islam M.K."/>
            <person name="Roy D.K."/>
            <person name="Haider R."/>
            <person name="Moosa M.M."/>
            <person name="Elias S.M."/>
            <person name="Hasan A.M."/>
            <person name="Jahan S."/>
            <person name="Shafiuddin M."/>
            <person name="Mahmood N."/>
            <person name="Shommy N.S."/>
        </authorList>
    </citation>
    <scope>NUCLEOTIDE SEQUENCE [LARGE SCALE GENOMIC DNA]</scope>
    <source>
        <strain evidence="6">cv. O-4</strain>
    </source>
</reference>
<dbReference type="SUPFAM" id="SSF101148">
    <property type="entry name" value="Plant invertase/pectin methylesterase inhibitor"/>
    <property type="match status" value="1"/>
</dbReference>
<dbReference type="STRING" id="93759.A0A1R3IHT8"/>
<accession>A0A1R3IHT8</accession>